<keyword evidence="11" id="KW-1185">Reference proteome</keyword>
<dbReference type="InterPro" id="IPR035906">
    <property type="entry name" value="MetI-like_sf"/>
</dbReference>
<evidence type="ECO:0000256" key="7">
    <source>
        <dbReference type="ARBA" id="ARBA00023136"/>
    </source>
</evidence>
<proteinExistence type="inferred from homology"/>
<evidence type="ECO:0000256" key="3">
    <source>
        <dbReference type="ARBA" id="ARBA00022475"/>
    </source>
</evidence>
<evidence type="ECO:0000313" key="10">
    <source>
        <dbReference type="EMBL" id="PIL20806.1"/>
    </source>
</evidence>
<dbReference type="AlphaFoldDB" id="A0A2G8RGT0"/>
<dbReference type="InterPro" id="IPR000515">
    <property type="entry name" value="MetI-like"/>
</dbReference>
<feature type="transmembrane region" description="Helical" evidence="8">
    <location>
        <begin position="95"/>
        <end position="116"/>
    </location>
</feature>
<dbReference type="Pfam" id="PF00528">
    <property type="entry name" value="BPD_transp_1"/>
    <property type="match status" value="1"/>
</dbReference>
<evidence type="ECO:0000256" key="1">
    <source>
        <dbReference type="ARBA" id="ARBA00004429"/>
    </source>
</evidence>
<evidence type="ECO:0000313" key="11">
    <source>
        <dbReference type="Proteomes" id="UP000231259"/>
    </source>
</evidence>
<comment type="similarity">
    <text evidence="8">Belongs to the binding-protein-dependent transport system permease family.</text>
</comment>
<keyword evidence="6 8" id="KW-1133">Transmembrane helix</keyword>
<evidence type="ECO:0000256" key="2">
    <source>
        <dbReference type="ARBA" id="ARBA00022448"/>
    </source>
</evidence>
<evidence type="ECO:0000256" key="5">
    <source>
        <dbReference type="ARBA" id="ARBA00022692"/>
    </source>
</evidence>
<evidence type="ECO:0000256" key="6">
    <source>
        <dbReference type="ARBA" id="ARBA00022989"/>
    </source>
</evidence>
<dbReference type="PANTHER" id="PTHR43357">
    <property type="entry name" value="INNER MEMBRANE ABC TRANSPORTER PERMEASE PROTEIN YDCV"/>
    <property type="match status" value="1"/>
</dbReference>
<feature type="transmembrane region" description="Helical" evidence="8">
    <location>
        <begin position="234"/>
        <end position="256"/>
    </location>
</feature>
<dbReference type="CDD" id="cd06261">
    <property type="entry name" value="TM_PBP2"/>
    <property type="match status" value="1"/>
</dbReference>
<feature type="transmembrane region" description="Helical" evidence="8">
    <location>
        <begin position="192"/>
        <end position="214"/>
    </location>
</feature>
<dbReference type="EMBL" id="AWWI01000054">
    <property type="protein sequence ID" value="PIL20806.1"/>
    <property type="molecule type" value="Genomic_DNA"/>
</dbReference>
<feature type="transmembrane region" description="Helical" evidence="8">
    <location>
        <begin position="55"/>
        <end position="83"/>
    </location>
</feature>
<dbReference type="GO" id="GO:0005886">
    <property type="term" value="C:plasma membrane"/>
    <property type="evidence" value="ECO:0007669"/>
    <property type="project" value="UniProtKB-SubCell"/>
</dbReference>
<feature type="domain" description="ABC transmembrane type-1" evidence="9">
    <location>
        <begin position="56"/>
        <end position="255"/>
    </location>
</feature>
<dbReference type="PROSITE" id="PS50928">
    <property type="entry name" value="ABC_TM1"/>
    <property type="match status" value="1"/>
</dbReference>
<dbReference type="Proteomes" id="UP000231259">
    <property type="component" value="Unassembled WGS sequence"/>
</dbReference>
<reference evidence="10 11" key="1">
    <citation type="submission" date="2013-09" db="EMBL/GenBank/DDBJ databases">
        <title>Genome sequencing of Phaeobacter antarcticus sp. nov. SM1211.</title>
        <authorList>
            <person name="Zhang X.-Y."/>
            <person name="Liu C."/>
            <person name="Chen X.-L."/>
            <person name="Xie B.-B."/>
            <person name="Qin Q.-L."/>
            <person name="Rong J.-C."/>
            <person name="Zhang Y.-Z."/>
        </authorList>
    </citation>
    <scope>NUCLEOTIDE SEQUENCE [LARGE SCALE GENOMIC DNA]</scope>
    <source>
        <strain evidence="10 11">SM1211</strain>
    </source>
</reference>
<feature type="transmembrane region" description="Helical" evidence="8">
    <location>
        <begin position="12"/>
        <end position="35"/>
    </location>
</feature>
<name>A0A2G8RGT0_9RHOB</name>
<keyword evidence="5 8" id="KW-0812">Transmembrane</keyword>
<dbReference type="PANTHER" id="PTHR43357:SF4">
    <property type="entry name" value="INNER MEMBRANE ABC TRANSPORTER PERMEASE PROTEIN YDCV"/>
    <property type="match status" value="1"/>
</dbReference>
<keyword evidence="7 8" id="KW-0472">Membrane</keyword>
<evidence type="ECO:0000256" key="4">
    <source>
        <dbReference type="ARBA" id="ARBA00022519"/>
    </source>
</evidence>
<comment type="caution">
    <text evidence="10">The sequence shown here is derived from an EMBL/GenBank/DDBJ whole genome shotgun (WGS) entry which is preliminary data.</text>
</comment>
<accession>A0A2G8RGT0</accession>
<comment type="subcellular location">
    <subcellularLocation>
        <location evidence="1">Cell inner membrane</location>
        <topology evidence="1">Multi-pass membrane protein</topology>
    </subcellularLocation>
    <subcellularLocation>
        <location evidence="8">Cell membrane</location>
        <topology evidence="8">Multi-pass membrane protein</topology>
    </subcellularLocation>
</comment>
<organism evidence="10 11">
    <name type="scientific">Puniceibacterium antarcticum</name>
    <dbReference type="NCBI Taxonomy" id="1206336"/>
    <lineage>
        <taxon>Bacteria</taxon>
        <taxon>Pseudomonadati</taxon>
        <taxon>Pseudomonadota</taxon>
        <taxon>Alphaproteobacteria</taxon>
        <taxon>Rhodobacterales</taxon>
        <taxon>Paracoccaceae</taxon>
        <taxon>Puniceibacterium</taxon>
    </lineage>
</organism>
<dbReference type="Gene3D" id="1.10.3720.10">
    <property type="entry name" value="MetI-like"/>
    <property type="match status" value="1"/>
</dbReference>
<protein>
    <submittedName>
        <fullName evidence="10">Spermidine/putrescine ABC transporter permease</fullName>
    </submittedName>
</protein>
<keyword evidence="2 8" id="KW-0813">Transport</keyword>
<dbReference type="SUPFAM" id="SSF161098">
    <property type="entry name" value="MetI-like"/>
    <property type="match status" value="1"/>
</dbReference>
<sequence>MAEVSRRPPLLSILIALAGAAFFLVPLIATFNFSLRMTRGELSFAAYRSVFESDTFLSVLGFSTVASLMAIALGALIVVPTAYWVRLRLPHMRPLIEFLSLMPLIIPPVVLVFGYVRLYGTSSILPLTMTETGTNILLVIGYVVLSVPYMYRAVDNGMAAIDIATLTEAAESLGASRPRTIAFVIFPNIRSAIVSGAFLTFSISLGEFVITSLLNRPAFGPYLVQMGQDYAYQPAALAIMAFAFTWVCMVLMELFATRRPGQRLLQWRAPRTVEKAKS</sequence>
<dbReference type="GO" id="GO:0055085">
    <property type="term" value="P:transmembrane transport"/>
    <property type="evidence" value="ECO:0007669"/>
    <property type="project" value="InterPro"/>
</dbReference>
<evidence type="ECO:0000256" key="8">
    <source>
        <dbReference type="RuleBase" id="RU363032"/>
    </source>
</evidence>
<evidence type="ECO:0000259" key="9">
    <source>
        <dbReference type="PROSITE" id="PS50928"/>
    </source>
</evidence>
<gene>
    <name evidence="10" type="ORF">P775_07485</name>
</gene>
<keyword evidence="4" id="KW-0997">Cell inner membrane</keyword>
<keyword evidence="3" id="KW-1003">Cell membrane</keyword>